<dbReference type="PROSITE" id="PS50893">
    <property type="entry name" value="ABC_TRANSPORTER_2"/>
    <property type="match status" value="2"/>
</dbReference>
<dbReference type="InterPro" id="IPR003593">
    <property type="entry name" value="AAA+_ATPase"/>
</dbReference>
<dbReference type="OrthoDB" id="3311037at2"/>
<feature type="domain" description="ABC transporter" evidence="5">
    <location>
        <begin position="280"/>
        <end position="523"/>
    </location>
</feature>
<keyword evidence="2" id="KW-0677">Repeat</keyword>
<dbReference type="InterPro" id="IPR027417">
    <property type="entry name" value="P-loop_NTPase"/>
</dbReference>
<evidence type="ECO:0000256" key="4">
    <source>
        <dbReference type="ARBA" id="ARBA00022840"/>
    </source>
</evidence>
<protein>
    <submittedName>
        <fullName evidence="6">Monosaccharide ABC transporter ATP-binding protein, CUT2 family</fullName>
    </submittedName>
</protein>
<keyword evidence="4 6" id="KW-0067">ATP-binding</keyword>
<evidence type="ECO:0000313" key="7">
    <source>
        <dbReference type="Proteomes" id="UP000186132"/>
    </source>
</evidence>
<dbReference type="SUPFAM" id="SSF52540">
    <property type="entry name" value="P-loop containing nucleoside triphosphate hydrolases"/>
    <property type="match status" value="2"/>
</dbReference>
<dbReference type="GO" id="GO:0016887">
    <property type="term" value="F:ATP hydrolysis activity"/>
    <property type="evidence" value="ECO:0007669"/>
    <property type="project" value="InterPro"/>
</dbReference>
<dbReference type="PANTHER" id="PTHR43790:SF9">
    <property type="entry name" value="GALACTOFURANOSE TRANSPORTER ATP-BINDING PROTEIN YTFR"/>
    <property type="match status" value="1"/>
</dbReference>
<dbReference type="STRING" id="1206085.SAMN05443575_3615"/>
<dbReference type="PANTHER" id="PTHR43790">
    <property type="entry name" value="CARBOHYDRATE TRANSPORT ATP-BINDING PROTEIN MG119-RELATED"/>
    <property type="match status" value="1"/>
</dbReference>
<dbReference type="PROSITE" id="PS00211">
    <property type="entry name" value="ABC_TRANSPORTER_1"/>
    <property type="match status" value="1"/>
</dbReference>
<organism evidence="6 7">
    <name type="scientific">Jatrophihabitans endophyticus</name>
    <dbReference type="NCBI Taxonomy" id="1206085"/>
    <lineage>
        <taxon>Bacteria</taxon>
        <taxon>Bacillati</taxon>
        <taxon>Actinomycetota</taxon>
        <taxon>Actinomycetes</taxon>
        <taxon>Jatrophihabitantales</taxon>
        <taxon>Jatrophihabitantaceae</taxon>
        <taxon>Jatrophihabitans</taxon>
    </lineage>
</organism>
<dbReference type="CDD" id="cd03215">
    <property type="entry name" value="ABC_Carb_Monos_II"/>
    <property type="match status" value="1"/>
</dbReference>
<evidence type="ECO:0000313" key="6">
    <source>
        <dbReference type="EMBL" id="SHH28483.1"/>
    </source>
</evidence>
<keyword evidence="7" id="KW-1185">Reference proteome</keyword>
<evidence type="ECO:0000256" key="2">
    <source>
        <dbReference type="ARBA" id="ARBA00022737"/>
    </source>
</evidence>
<gene>
    <name evidence="6" type="ORF">SAMN05443575_3615</name>
</gene>
<dbReference type="Gene3D" id="3.40.50.300">
    <property type="entry name" value="P-loop containing nucleotide triphosphate hydrolases"/>
    <property type="match status" value="2"/>
</dbReference>
<dbReference type="InterPro" id="IPR050107">
    <property type="entry name" value="ABC_carbohydrate_import_ATPase"/>
</dbReference>
<dbReference type="EMBL" id="FQVU01000005">
    <property type="protein sequence ID" value="SHH28483.1"/>
    <property type="molecule type" value="Genomic_DNA"/>
</dbReference>
<dbReference type="CDD" id="cd03216">
    <property type="entry name" value="ABC_Carb_Monos_I"/>
    <property type="match status" value="1"/>
</dbReference>
<dbReference type="InterPro" id="IPR003439">
    <property type="entry name" value="ABC_transporter-like_ATP-bd"/>
</dbReference>
<dbReference type="SMART" id="SM00382">
    <property type="entry name" value="AAA"/>
    <property type="match status" value="2"/>
</dbReference>
<dbReference type="Proteomes" id="UP000186132">
    <property type="component" value="Unassembled WGS sequence"/>
</dbReference>
<sequence length="540" mass="56687">MVPTSQQAAAGEQPSAAAPATDVALRVTGLDKSFGAVQVLRNASLVVRHGTIHALLGGNGSGKSTTIKILAGVYQADAGRLEIRGQGYDLAGYTPATAERSGLRFVHQDLGLFDDLSVEENFAFDAGFPRTSGGRIDWKTLRARVAELMRAYGIHGTPRTPVNRLRPADRTLVAIARALQDDAAGDCVVVLDEPTASLGKKESEELLGHVRRRADLGQTFVVVSHRMQEVLSVAQDFTVFRDGAVVGELVDAQPTEDEIVAIMAGRSVTALRPTGSISHATNDTVLEFRQIAAGPLTGVDLAVHRGEIVGIAGLAGSGRSTLLSVAFGDRAPDSGQMLLDGRPYAPRSIGAAMAAGVALVPEDRAHEAAFADLTTDENLSMSVLGRLWHGGLLRKRESRANARALIEKFGVHVAGPDALFSSMSGGNQQKVVLARWLQRDPQVILLDEPTQGVDVMSRADIYAVIRDAAATIGACVLIASSDIGELHALCDRVVVLGGGRIVHEVAARDVDVDDLTALVLKAPSAPGDVGAGTITEGALS</sequence>
<dbReference type="GO" id="GO:0005524">
    <property type="term" value="F:ATP binding"/>
    <property type="evidence" value="ECO:0007669"/>
    <property type="project" value="UniProtKB-KW"/>
</dbReference>
<feature type="domain" description="ABC transporter" evidence="5">
    <location>
        <begin position="25"/>
        <end position="267"/>
    </location>
</feature>
<dbReference type="AlphaFoldDB" id="A0A1M5RRP2"/>
<evidence type="ECO:0000259" key="5">
    <source>
        <dbReference type="PROSITE" id="PS50893"/>
    </source>
</evidence>
<keyword evidence="3" id="KW-0547">Nucleotide-binding</keyword>
<keyword evidence="1" id="KW-0813">Transport</keyword>
<accession>A0A1M5RRP2</accession>
<evidence type="ECO:0000256" key="1">
    <source>
        <dbReference type="ARBA" id="ARBA00022448"/>
    </source>
</evidence>
<name>A0A1M5RRP2_9ACTN</name>
<dbReference type="InterPro" id="IPR017871">
    <property type="entry name" value="ABC_transporter-like_CS"/>
</dbReference>
<proteinExistence type="predicted"/>
<evidence type="ECO:0000256" key="3">
    <source>
        <dbReference type="ARBA" id="ARBA00022741"/>
    </source>
</evidence>
<reference evidence="6 7" key="1">
    <citation type="submission" date="2016-11" db="EMBL/GenBank/DDBJ databases">
        <authorList>
            <person name="Jaros S."/>
            <person name="Januszkiewicz K."/>
            <person name="Wedrychowicz H."/>
        </authorList>
    </citation>
    <scope>NUCLEOTIDE SEQUENCE [LARGE SCALE GENOMIC DNA]</scope>
    <source>
        <strain evidence="6 7">DSM 45627</strain>
    </source>
</reference>
<dbReference type="Pfam" id="PF00005">
    <property type="entry name" value="ABC_tran"/>
    <property type="match status" value="2"/>
</dbReference>
<dbReference type="RefSeq" id="WP_084181357.1">
    <property type="nucleotide sequence ID" value="NZ_FQVU01000005.1"/>
</dbReference>